<accession>A0ACB9JX17</accession>
<protein>
    <submittedName>
        <fullName evidence="1">Uncharacterized protein</fullName>
    </submittedName>
</protein>
<comment type="caution">
    <text evidence="1">The sequence shown here is derived from an EMBL/GenBank/DDBJ whole genome shotgun (WGS) entry which is preliminary data.</text>
</comment>
<evidence type="ECO:0000313" key="2">
    <source>
        <dbReference type="Proteomes" id="UP001056120"/>
    </source>
</evidence>
<dbReference type="EMBL" id="CM042019">
    <property type="protein sequence ID" value="KAI3824596.1"/>
    <property type="molecule type" value="Genomic_DNA"/>
</dbReference>
<keyword evidence="2" id="KW-1185">Reference proteome</keyword>
<organism evidence="1 2">
    <name type="scientific">Smallanthus sonchifolius</name>
    <dbReference type="NCBI Taxonomy" id="185202"/>
    <lineage>
        <taxon>Eukaryota</taxon>
        <taxon>Viridiplantae</taxon>
        <taxon>Streptophyta</taxon>
        <taxon>Embryophyta</taxon>
        <taxon>Tracheophyta</taxon>
        <taxon>Spermatophyta</taxon>
        <taxon>Magnoliopsida</taxon>
        <taxon>eudicotyledons</taxon>
        <taxon>Gunneridae</taxon>
        <taxon>Pentapetalae</taxon>
        <taxon>asterids</taxon>
        <taxon>campanulids</taxon>
        <taxon>Asterales</taxon>
        <taxon>Asteraceae</taxon>
        <taxon>Asteroideae</taxon>
        <taxon>Heliantheae alliance</taxon>
        <taxon>Millerieae</taxon>
        <taxon>Smallanthus</taxon>
    </lineage>
</organism>
<reference evidence="1 2" key="2">
    <citation type="journal article" date="2022" name="Mol. Ecol. Resour.">
        <title>The genomes of chicory, endive, great burdock and yacon provide insights into Asteraceae paleo-polyploidization history and plant inulin production.</title>
        <authorList>
            <person name="Fan W."/>
            <person name="Wang S."/>
            <person name="Wang H."/>
            <person name="Wang A."/>
            <person name="Jiang F."/>
            <person name="Liu H."/>
            <person name="Zhao H."/>
            <person name="Xu D."/>
            <person name="Zhang Y."/>
        </authorList>
    </citation>
    <scope>NUCLEOTIDE SEQUENCE [LARGE SCALE GENOMIC DNA]</scope>
    <source>
        <strain evidence="2">cv. Yunnan</strain>
        <tissue evidence="1">Leaves</tissue>
    </source>
</reference>
<evidence type="ECO:0000313" key="1">
    <source>
        <dbReference type="EMBL" id="KAI3824596.1"/>
    </source>
</evidence>
<sequence>MPMQEFEVIIGMGWLSSHAATIICNQKIVQFTMPTGKEVSIIGERRNHITLCTMAKISSYVRQGHQAFLAYVVDVKMKGRELDQVPVVKEFPEIFPDDLPGAPPERETEFKINLIPEAKPVAKAPYSTNRNEGVYVTVARLVGQGVYTSKYPLPRIDDLFDQLQRSSWFSKTDLRSGYHQVKVREEDVHKMVFRTHYGHYEFVVMPFGVMNAPTVFRDLVNRVCLPMLDKFVIVFIDDILIYSKNVEKHAQHLHELLSTLRKEKLYAKFSKCAFWLREVQFLGHVVNAEGISVDPVKVEAVMKWSPPKNPSEVKSFLGLVGYYRRFIQDFSRIATPLTKLTRNNSKYEWNTDQENAFQTLKEKLTQAPVLALPEGVEDFVVYSDASKLGLSCVLMQRGKVIAYASRQLKTHEVNYPTHDLELAAVLFALKIWRHYLYGTNRKEGHHPIRIKAYKLVITPDFMSQLRNAQIEALKDKNVKKERMAGQEKFLKENEVKTRFGRMWIPRSARGYDTIWVVVYRLTKSAHFLAIHETYSSEKLADLFIKEIVSKHGVPVLIVSDRDTRFTSHFWKKFHEEMRTRLLISTAYHPRTDGQSERTIQTLEVMLRACIIDFNGSWDNHLPLAEFSYNNIYHSSIDETAHVPLEEIEVDEKLTYVEEPVKILDTKEKQLRHKTIKQVLVQWRHKKGSEMTWENEDEIRNNYP</sequence>
<gene>
    <name evidence="1" type="ORF">L1987_06060</name>
</gene>
<proteinExistence type="predicted"/>
<name>A0ACB9JX17_9ASTR</name>
<dbReference type="Proteomes" id="UP001056120">
    <property type="component" value="Linkage Group LG02"/>
</dbReference>
<reference evidence="2" key="1">
    <citation type="journal article" date="2022" name="Mol. Ecol. Resour.">
        <title>The genomes of chicory, endive, great burdock and yacon provide insights into Asteraceae palaeo-polyploidization history and plant inulin production.</title>
        <authorList>
            <person name="Fan W."/>
            <person name="Wang S."/>
            <person name="Wang H."/>
            <person name="Wang A."/>
            <person name="Jiang F."/>
            <person name="Liu H."/>
            <person name="Zhao H."/>
            <person name="Xu D."/>
            <person name="Zhang Y."/>
        </authorList>
    </citation>
    <scope>NUCLEOTIDE SEQUENCE [LARGE SCALE GENOMIC DNA]</scope>
    <source>
        <strain evidence="2">cv. Yunnan</strain>
    </source>
</reference>